<dbReference type="PANTHER" id="PTHR37424:SF1">
    <property type="entry name" value="BACTERIOFERRITIN-ASSOCIATED FERREDOXIN"/>
    <property type="match status" value="1"/>
</dbReference>
<reference evidence="10 11" key="1">
    <citation type="journal article" date="2014" name="Genome Announc.">
        <title>Draft genome sequences of the altered schaedler flora, a defined bacterial community from gnotobiotic mice.</title>
        <authorList>
            <person name="Wannemuehler M.J."/>
            <person name="Overstreet A.M."/>
            <person name="Ward D.V."/>
            <person name="Phillips G.J."/>
        </authorList>
    </citation>
    <scope>NUCLEOTIDE SEQUENCE [LARGE SCALE GENOMIC DNA]</scope>
    <source>
        <strain evidence="10 11">ASF492</strain>
    </source>
</reference>
<evidence type="ECO:0000256" key="7">
    <source>
        <dbReference type="ARBA" id="ARBA00039386"/>
    </source>
</evidence>
<dbReference type="OrthoDB" id="9801699at2"/>
<dbReference type="GO" id="GO:0051537">
    <property type="term" value="F:2 iron, 2 sulfur cluster binding"/>
    <property type="evidence" value="ECO:0007669"/>
    <property type="project" value="UniProtKB-KW"/>
</dbReference>
<evidence type="ECO:0000256" key="1">
    <source>
        <dbReference type="ARBA" id="ARBA00022448"/>
    </source>
</evidence>
<comment type="caution">
    <text evidence="10">The sequence shown here is derived from an EMBL/GenBank/DDBJ whole genome shotgun (WGS) entry which is preliminary data.</text>
</comment>
<gene>
    <name evidence="10" type="ORF">C823_03614</name>
</gene>
<accession>N2AAH6</accession>
<evidence type="ECO:0000256" key="8">
    <source>
        <dbReference type="ARBA" id="ARBA00046332"/>
    </source>
</evidence>
<keyword evidence="6" id="KW-0411">Iron-sulfur</keyword>
<dbReference type="Pfam" id="PF04324">
    <property type="entry name" value="Fer2_BFD"/>
    <property type="match status" value="1"/>
</dbReference>
<keyword evidence="3" id="KW-0479">Metal-binding</keyword>
<dbReference type="Gene3D" id="1.10.10.1100">
    <property type="entry name" value="BFD-like [2Fe-2S]-binding domain"/>
    <property type="match status" value="1"/>
</dbReference>
<evidence type="ECO:0000256" key="5">
    <source>
        <dbReference type="ARBA" id="ARBA00023004"/>
    </source>
</evidence>
<dbReference type="InterPro" id="IPR007419">
    <property type="entry name" value="BFD-like_2Fe2S-bd_dom"/>
</dbReference>
<proteinExistence type="inferred from homology"/>
<dbReference type="STRING" id="1235802.C823_03614"/>
<protein>
    <recommendedName>
        <fullName evidence="7">Bacterioferritin-associated ferredoxin</fullName>
    </recommendedName>
</protein>
<evidence type="ECO:0000256" key="6">
    <source>
        <dbReference type="ARBA" id="ARBA00023014"/>
    </source>
</evidence>
<dbReference type="InterPro" id="IPR052371">
    <property type="entry name" value="BFD-associated_ferredoxin"/>
</dbReference>
<evidence type="ECO:0000256" key="3">
    <source>
        <dbReference type="ARBA" id="ARBA00022723"/>
    </source>
</evidence>
<keyword evidence="4" id="KW-0249">Electron transport</keyword>
<feature type="domain" description="BFD-like [2Fe-2S]-binding" evidence="9">
    <location>
        <begin position="6"/>
        <end position="55"/>
    </location>
</feature>
<evidence type="ECO:0000313" key="11">
    <source>
        <dbReference type="Proteomes" id="UP000012589"/>
    </source>
</evidence>
<keyword evidence="1" id="KW-0813">Transport</keyword>
<dbReference type="GO" id="GO:0046872">
    <property type="term" value="F:metal ion binding"/>
    <property type="evidence" value="ECO:0007669"/>
    <property type="project" value="UniProtKB-KW"/>
</dbReference>
<dbReference type="HOGENOM" id="CLU_159205_4_3_9"/>
<keyword evidence="11" id="KW-1185">Reference proteome</keyword>
<sequence length="59" mass="6291">MNQDEVICSCLNVTRGMIKEAVNNGAKTFAEVQEATEVGTVCGACVEDVEKLIAELTSK</sequence>
<keyword evidence="5" id="KW-0408">Iron</keyword>
<evidence type="ECO:0000313" key="10">
    <source>
        <dbReference type="EMBL" id="EMZ23443.1"/>
    </source>
</evidence>
<comment type="similarity">
    <text evidence="8">Belongs to the Bfd family.</text>
</comment>
<dbReference type="Proteomes" id="UP000012589">
    <property type="component" value="Unassembled WGS sequence"/>
</dbReference>
<evidence type="ECO:0000256" key="4">
    <source>
        <dbReference type="ARBA" id="ARBA00022982"/>
    </source>
</evidence>
<name>N2AAH6_9FIRM</name>
<dbReference type="InterPro" id="IPR041854">
    <property type="entry name" value="BFD-like_2Fe2S-bd_dom_sf"/>
</dbReference>
<dbReference type="EMBL" id="AQFT01000107">
    <property type="protein sequence ID" value="EMZ23443.1"/>
    <property type="molecule type" value="Genomic_DNA"/>
</dbReference>
<dbReference type="eggNOG" id="ENOG5033APB">
    <property type="taxonomic scope" value="Bacteria"/>
</dbReference>
<evidence type="ECO:0000256" key="2">
    <source>
        <dbReference type="ARBA" id="ARBA00022714"/>
    </source>
</evidence>
<dbReference type="PANTHER" id="PTHR37424">
    <property type="entry name" value="BACTERIOFERRITIN-ASSOCIATED FERREDOXIN"/>
    <property type="match status" value="1"/>
</dbReference>
<dbReference type="AlphaFoldDB" id="N2AAH6"/>
<keyword evidence="2" id="KW-0001">2Fe-2S</keyword>
<dbReference type="PATRIC" id="fig|1235802.3.peg.3817"/>
<organism evidence="10 11">
    <name type="scientific">Eubacterium plexicaudatum ASF492</name>
    <dbReference type="NCBI Taxonomy" id="1235802"/>
    <lineage>
        <taxon>Bacteria</taxon>
        <taxon>Bacillati</taxon>
        <taxon>Bacillota</taxon>
        <taxon>Clostridia</taxon>
        <taxon>Eubacteriales</taxon>
        <taxon>Eubacteriaceae</taxon>
        <taxon>Eubacterium</taxon>
    </lineage>
</organism>
<evidence type="ECO:0000259" key="9">
    <source>
        <dbReference type="Pfam" id="PF04324"/>
    </source>
</evidence>